<sequence length="311" mass="33913">MRSYLLASMFGLATFAAPPTSHAQHTTYLRTAQVLEMGSAEPKRFDTGEGRALPLQLPLQAPPSSPLFQIHDLSRRWVEFQMQGEFSADGRTTTADSRAALDIGVGEGGPMGVNPVSAIAVPSWMRAQPDAFASVPPVDPVCQASQYSPSRLLRPAEEMRRQIYFGLMSQIACTYGIPVGLFDAMIIQESRYDASIYSPKQAYGLTQLMPATALGLGVNRYDVEGNLRGGATYLRQQLDRFGHYHLALAAYNAGPGRVKNGRIPRISETQNYVSNILSNWTMLTGLHRRSSIVTGAAAVPASDRTVSVTRF</sequence>
<reference evidence="5 8" key="2">
    <citation type="submission" date="2017-04" db="EMBL/GenBank/DDBJ databases">
        <title>Characterization, genome and methylation analysis of a phthalic acid esters degrading strain Sphingobium yanoikuyae SHJ.</title>
        <authorList>
            <person name="Feng L."/>
        </authorList>
    </citation>
    <scope>NUCLEOTIDE SEQUENCE [LARGE SCALE GENOMIC DNA]</scope>
    <source>
        <strain evidence="5 8">SHJ</strain>
        <plasmid evidence="8">Plasmid pses189</plasmid>
        <plasmid evidence="5">pSES189</plasmid>
    </source>
</reference>
<name>A0A084E6Y8_SPHYA</name>
<keyword evidence="5" id="KW-0614">Plasmid</keyword>
<feature type="signal peptide" evidence="3">
    <location>
        <begin position="1"/>
        <end position="23"/>
    </location>
</feature>
<gene>
    <name evidence="5" type="ORF">BV87_26655</name>
    <name evidence="6" type="ORF">CP98_04925</name>
</gene>
<evidence type="ECO:0000256" key="3">
    <source>
        <dbReference type="SAM" id="SignalP"/>
    </source>
</evidence>
<dbReference type="EMBL" id="JGVR01000055">
    <property type="protein sequence ID" value="KEZ13730.1"/>
    <property type="molecule type" value="Genomic_DNA"/>
</dbReference>
<dbReference type="Proteomes" id="UP000037029">
    <property type="component" value="Plasmid pses189"/>
</dbReference>
<evidence type="ECO:0000256" key="1">
    <source>
        <dbReference type="ARBA" id="ARBA00007734"/>
    </source>
</evidence>
<dbReference type="InterPro" id="IPR023346">
    <property type="entry name" value="Lysozyme-like_dom_sf"/>
</dbReference>
<reference evidence="6 7" key="1">
    <citation type="submission" date="2014-03" db="EMBL/GenBank/DDBJ databases">
        <title>Genome sequence of Sphingobium yanoikuyae B1.</title>
        <authorList>
            <person name="Gan H.M."/>
            <person name="Gan H.Y."/>
            <person name="Savka M.A."/>
        </authorList>
    </citation>
    <scope>NUCLEOTIDE SEQUENCE [LARGE SCALE GENOMIC DNA]</scope>
    <source>
        <strain evidence="6 7">B1</strain>
    </source>
</reference>
<dbReference type="eggNOG" id="COG0741">
    <property type="taxonomic scope" value="Bacteria"/>
</dbReference>
<geneLocation type="plasmid" evidence="8">
    <name>pses189</name>
</geneLocation>
<accession>A0A084E6Y8</accession>
<dbReference type="AlphaFoldDB" id="A0A084E6Y8"/>
<feature type="domain" description="Transglycosylase SLT" evidence="4">
    <location>
        <begin position="169"/>
        <end position="260"/>
    </location>
</feature>
<dbReference type="Proteomes" id="UP000028534">
    <property type="component" value="Unassembled WGS sequence"/>
</dbReference>
<evidence type="ECO:0000313" key="8">
    <source>
        <dbReference type="Proteomes" id="UP000037029"/>
    </source>
</evidence>
<protein>
    <submittedName>
        <fullName evidence="6">Transglycosylase SLT domain protein</fullName>
    </submittedName>
</protein>
<comment type="similarity">
    <text evidence="2">Belongs to the virb1 family.</text>
</comment>
<dbReference type="PANTHER" id="PTHR37423">
    <property type="entry name" value="SOLUBLE LYTIC MUREIN TRANSGLYCOSYLASE-RELATED"/>
    <property type="match status" value="1"/>
</dbReference>
<dbReference type="PATRIC" id="fig|13690.10.peg.5092"/>
<dbReference type="Pfam" id="PF01464">
    <property type="entry name" value="SLT"/>
    <property type="match status" value="1"/>
</dbReference>
<geneLocation type="plasmid" evidence="5">
    <name>pSES189</name>
</geneLocation>
<evidence type="ECO:0000256" key="2">
    <source>
        <dbReference type="ARBA" id="ARBA00009387"/>
    </source>
</evidence>
<evidence type="ECO:0000259" key="4">
    <source>
        <dbReference type="Pfam" id="PF01464"/>
    </source>
</evidence>
<keyword evidence="3" id="KW-0732">Signal</keyword>
<evidence type="ECO:0000313" key="7">
    <source>
        <dbReference type="Proteomes" id="UP000028534"/>
    </source>
</evidence>
<dbReference type="Gene3D" id="1.10.530.10">
    <property type="match status" value="1"/>
</dbReference>
<organism evidence="6 7">
    <name type="scientific">Sphingobium yanoikuyae</name>
    <name type="common">Sphingomonas yanoikuyae</name>
    <dbReference type="NCBI Taxonomy" id="13690"/>
    <lineage>
        <taxon>Bacteria</taxon>
        <taxon>Pseudomonadati</taxon>
        <taxon>Pseudomonadota</taxon>
        <taxon>Alphaproteobacteria</taxon>
        <taxon>Sphingomonadales</taxon>
        <taxon>Sphingomonadaceae</taxon>
        <taxon>Sphingobium</taxon>
    </lineage>
</organism>
<dbReference type="EMBL" id="CP020927">
    <property type="protein sequence ID" value="ATP22026.1"/>
    <property type="molecule type" value="Genomic_DNA"/>
</dbReference>
<evidence type="ECO:0000313" key="6">
    <source>
        <dbReference type="EMBL" id="KEZ13730.1"/>
    </source>
</evidence>
<feature type="chain" id="PRO_5015028955" evidence="3">
    <location>
        <begin position="24"/>
        <end position="311"/>
    </location>
</feature>
<dbReference type="CDD" id="cd00254">
    <property type="entry name" value="LT-like"/>
    <property type="match status" value="1"/>
</dbReference>
<proteinExistence type="inferred from homology"/>
<dbReference type="SUPFAM" id="SSF53955">
    <property type="entry name" value="Lysozyme-like"/>
    <property type="match status" value="1"/>
</dbReference>
<evidence type="ECO:0000313" key="5">
    <source>
        <dbReference type="EMBL" id="ATP22026.1"/>
    </source>
</evidence>
<dbReference type="InterPro" id="IPR008258">
    <property type="entry name" value="Transglycosylase_SLT_dom_1"/>
</dbReference>
<comment type="similarity">
    <text evidence="1">Belongs to the transglycosylase Slt family.</text>
</comment>
<dbReference type="PANTHER" id="PTHR37423:SF2">
    <property type="entry name" value="MEMBRANE-BOUND LYTIC MUREIN TRANSGLYCOSYLASE C"/>
    <property type="match status" value="1"/>
</dbReference>